<feature type="region of interest" description="Disordered" evidence="2">
    <location>
        <begin position="312"/>
        <end position="341"/>
    </location>
</feature>
<evidence type="ECO:0000313" key="4">
    <source>
        <dbReference type="Proteomes" id="UP000518266"/>
    </source>
</evidence>
<feature type="region of interest" description="Disordered" evidence="2">
    <location>
        <begin position="98"/>
        <end position="128"/>
    </location>
</feature>
<evidence type="ECO:0000256" key="1">
    <source>
        <dbReference type="SAM" id="Coils"/>
    </source>
</evidence>
<proteinExistence type="predicted"/>
<dbReference type="OrthoDB" id="6022242at2759"/>
<evidence type="ECO:0000313" key="3">
    <source>
        <dbReference type="EMBL" id="KAF3852965.1"/>
    </source>
</evidence>
<comment type="caution">
    <text evidence="3">The sequence shown here is derived from an EMBL/GenBank/DDBJ whole genome shotgun (WGS) entry which is preliminary data.</text>
</comment>
<accession>A0A7J5YU04</accession>
<organism evidence="3 4">
    <name type="scientific">Dissostichus mawsoni</name>
    <name type="common">Antarctic cod</name>
    <dbReference type="NCBI Taxonomy" id="36200"/>
    <lineage>
        <taxon>Eukaryota</taxon>
        <taxon>Metazoa</taxon>
        <taxon>Chordata</taxon>
        <taxon>Craniata</taxon>
        <taxon>Vertebrata</taxon>
        <taxon>Euteleostomi</taxon>
        <taxon>Actinopterygii</taxon>
        <taxon>Neopterygii</taxon>
        <taxon>Teleostei</taxon>
        <taxon>Neoteleostei</taxon>
        <taxon>Acanthomorphata</taxon>
        <taxon>Eupercaria</taxon>
        <taxon>Perciformes</taxon>
        <taxon>Notothenioidei</taxon>
        <taxon>Nototheniidae</taxon>
        <taxon>Dissostichus</taxon>
    </lineage>
</organism>
<feature type="region of interest" description="Disordered" evidence="2">
    <location>
        <begin position="142"/>
        <end position="175"/>
    </location>
</feature>
<feature type="compositionally biased region" description="Basic and acidic residues" evidence="2">
    <location>
        <begin position="107"/>
        <end position="116"/>
    </location>
</feature>
<keyword evidence="1" id="KW-0175">Coiled coil</keyword>
<dbReference type="EMBL" id="JAAKFY010000008">
    <property type="protein sequence ID" value="KAF3852965.1"/>
    <property type="molecule type" value="Genomic_DNA"/>
</dbReference>
<name>A0A7J5YU04_DISMA</name>
<evidence type="ECO:0000256" key="2">
    <source>
        <dbReference type="SAM" id="MobiDB-lite"/>
    </source>
</evidence>
<reference evidence="3 4" key="1">
    <citation type="submission" date="2020-03" db="EMBL/GenBank/DDBJ databases">
        <title>Dissostichus mawsoni Genome sequencing and assembly.</title>
        <authorList>
            <person name="Park H."/>
        </authorList>
    </citation>
    <scope>NUCLEOTIDE SEQUENCE [LARGE SCALE GENOMIC DNA]</scope>
    <source>
        <strain evidence="3">DM0001</strain>
        <tissue evidence="3">Muscle</tissue>
    </source>
</reference>
<protein>
    <submittedName>
        <fullName evidence="3">Uncharacterized protein</fullName>
    </submittedName>
</protein>
<gene>
    <name evidence="3" type="ORF">F7725_013653</name>
</gene>
<dbReference type="AlphaFoldDB" id="A0A7J5YU04"/>
<feature type="compositionally biased region" description="Low complexity" evidence="2">
    <location>
        <begin position="144"/>
        <end position="157"/>
    </location>
</feature>
<sequence length="402" mass="44111">MAEAAQKQARGMEMDYEEVIHLLEAEIAELKTLRAEPPGNLSSNLQDDAEDLKKKVAVLECQLRKSEATKKGFELSTGKLLSFVENIHEFLLESHAPIKSFKAPPPDTERPLDSADSRSGGQRPGQDGEVLLEADCNHMTQSTSWSLPLAPGSSSPAPRRPPRQRRRDGSAHPSRTEISSLYLRAIRLFCYLLPDPPETNERGFVNLMMTERAPDAPLASLRATRVLLFSRSARSRLRSGVCISLWLAGVLLGSYLDEAGEFCMTTRRIGDWLGGGGVLSGAYSLDAGNEEDEQQDDITGHQDDEVQGHRVNLQPPAEGAGAQQEQSSRQHHQPQQRDVGPWELKVYATTVTTMPAIRTTTPNGTMHRLHDISAPPVAAMFLQLPVGAGVSLISAKHENMKT</sequence>
<feature type="coiled-coil region" evidence="1">
    <location>
        <begin position="13"/>
        <end position="69"/>
    </location>
</feature>
<keyword evidence="4" id="KW-1185">Reference proteome</keyword>
<dbReference type="Proteomes" id="UP000518266">
    <property type="component" value="Unassembled WGS sequence"/>
</dbReference>